<proteinExistence type="predicted"/>
<name>A0ABY1RHT4_9MICO</name>
<evidence type="ECO:0000313" key="2">
    <source>
        <dbReference type="EMBL" id="SMQ73888.1"/>
    </source>
</evidence>
<evidence type="ECO:0000256" key="1">
    <source>
        <dbReference type="SAM" id="SignalP"/>
    </source>
</evidence>
<protein>
    <submittedName>
        <fullName evidence="2">Uncharacterized protein</fullName>
    </submittedName>
</protein>
<dbReference type="Proteomes" id="UP000194464">
    <property type="component" value="Unassembled WGS sequence"/>
</dbReference>
<feature type="chain" id="PRO_5046170936" evidence="1">
    <location>
        <begin position="23"/>
        <end position="199"/>
    </location>
</feature>
<keyword evidence="3" id="KW-1185">Reference proteome</keyword>
<keyword evidence="1" id="KW-0732">Signal</keyword>
<organism evidence="2 3">
    <name type="scientific">Plantibacter elymi</name>
    <name type="common">nom. nud.</name>
    <dbReference type="NCBI Taxonomy" id="199708"/>
    <lineage>
        <taxon>Bacteria</taxon>
        <taxon>Bacillati</taxon>
        <taxon>Actinomycetota</taxon>
        <taxon>Actinomycetes</taxon>
        <taxon>Micrococcales</taxon>
        <taxon>Microbacteriaceae</taxon>
        <taxon>Plantibacter</taxon>
    </lineage>
</organism>
<dbReference type="RefSeq" id="WP_086475036.1">
    <property type="nucleotide sequence ID" value="NZ_FXWJ01000005.1"/>
</dbReference>
<evidence type="ECO:0000313" key="3">
    <source>
        <dbReference type="Proteomes" id="UP000194464"/>
    </source>
</evidence>
<gene>
    <name evidence="2" type="ORF">SAMN06295909_3474</name>
</gene>
<reference evidence="2 3" key="1">
    <citation type="submission" date="2017-04" db="EMBL/GenBank/DDBJ databases">
        <authorList>
            <person name="Varghese N."/>
            <person name="Submissions S."/>
        </authorList>
    </citation>
    <scope>NUCLEOTIDE SEQUENCE [LARGE SCALE GENOMIC DNA]</scope>
    <source>
        <strain evidence="2 3">VKM Ac-1784</strain>
    </source>
</reference>
<comment type="caution">
    <text evidence="2">The sequence shown here is derived from an EMBL/GenBank/DDBJ whole genome shotgun (WGS) entry which is preliminary data.</text>
</comment>
<sequence>MRWARRKFVAVFVALTAIGVSAASTPQQSEAAWQSAGFGAATFGALTVPKPVYLPGANGCSISATSVLGIGLVLNSYTLTFTMPEGYGAADIQVGSANQPAAGVTVQQAMVLASVANTPMASAPTPNPNRQYSLTFNRGLLDGLLTGLLGGTGYLGVRTAPASYIVSPVTRDQIWASQWAIVQVSTGALASNPTCTIVG</sequence>
<accession>A0ABY1RHT4</accession>
<feature type="signal peptide" evidence="1">
    <location>
        <begin position="1"/>
        <end position="22"/>
    </location>
</feature>
<dbReference type="EMBL" id="FXWJ01000005">
    <property type="protein sequence ID" value="SMQ73888.1"/>
    <property type="molecule type" value="Genomic_DNA"/>
</dbReference>